<feature type="region of interest" description="Disordered" evidence="1">
    <location>
        <begin position="260"/>
        <end position="287"/>
    </location>
</feature>
<dbReference type="InterPro" id="IPR001434">
    <property type="entry name" value="OmcB-like_DUF11"/>
</dbReference>
<feature type="chain" id="PRO_5037134188" description="DUF11 domain-containing protein" evidence="2">
    <location>
        <begin position="31"/>
        <end position="1032"/>
    </location>
</feature>
<organism evidence="5 6">
    <name type="scientific">Kitasatospora indigofera</name>
    <dbReference type="NCBI Taxonomy" id="67307"/>
    <lineage>
        <taxon>Bacteria</taxon>
        <taxon>Bacillati</taxon>
        <taxon>Actinomycetota</taxon>
        <taxon>Actinomycetes</taxon>
        <taxon>Kitasatosporales</taxon>
        <taxon>Streptomycetaceae</taxon>
        <taxon>Kitasatospora</taxon>
    </lineage>
</organism>
<dbReference type="InterPro" id="IPR013783">
    <property type="entry name" value="Ig-like_fold"/>
</dbReference>
<feature type="domain" description="C2" evidence="3">
    <location>
        <begin position="46"/>
        <end position="122"/>
    </location>
</feature>
<keyword evidence="6" id="KW-1185">Reference proteome</keyword>
<name>A0A919G7W6_9ACTN</name>
<evidence type="ECO:0008006" key="7">
    <source>
        <dbReference type="Google" id="ProtNLM"/>
    </source>
</evidence>
<dbReference type="GO" id="GO:0005975">
    <property type="term" value="P:carbohydrate metabolic process"/>
    <property type="evidence" value="ECO:0007669"/>
    <property type="project" value="UniProtKB-ARBA"/>
</dbReference>
<reference evidence="5" key="1">
    <citation type="journal article" date="2014" name="Int. J. Syst. Evol. Microbiol.">
        <title>Complete genome sequence of Corynebacterium casei LMG S-19264T (=DSM 44701T), isolated from a smear-ripened cheese.</title>
        <authorList>
            <consortium name="US DOE Joint Genome Institute (JGI-PGF)"/>
            <person name="Walter F."/>
            <person name="Albersmeier A."/>
            <person name="Kalinowski J."/>
            <person name="Ruckert C."/>
        </authorList>
    </citation>
    <scope>NUCLEOTIDE SEQUENCE</scope>
    <source>
        <strain evidence="5">JCM 4646</strain>
    </source>
</reference>
<feature type="compositionally biased region" description="Polar residues" evidence="1">
    <location>
        <begin position="147"/>
        <end position="161"/>
    </location>
</feature>
<accession>A0A919G7W6</accession>
<proteinExistence type="predicted"/>
<feature type="signal peptide" evidence="2">
    <location>
        <begin position="1"/>
        <end position="30"/>
    </location>
</feature>
<dbReference type="Gene3D" id="2.60.40.10">
    <property type="entry name" value="Immunoglobulins"/>
    <property type="match status" value="1"/>
</dbReference>
<gene>
    <name evidence="5" type="ORF">GCM10018781_58500</name>
</gene>
<dbReference type="SUPFAM" id="SSF49562">
    <property type="entry name" value="C2 domain (Calcium/lipid-binding domain, CaLB)"/>
    <property type="match status" value="1"/>
</dbReference>
<comment type="caution">
    <text evidence="5">The sequence shown here is derived from an EMBL/GenBank/DDBJ whole genome shotgun (WGS) entry which is preliminary data.</text>
</comment>
<dbReference type="Gene3D" id="2.60.40.150">
    <property type="entry name" value="C2 domain"/>
    <property type="match status" value="1"/>
</dbReference>
<evidence type="ECO:0000313" key="6">
    <source>
        <dbReference type="Proteomes" id="UP000617734"/>
    </source>
</evidence>
<keyword evidence="2" id="KW-0732">Signal</keyword>
<dbReference type="EMBL" id="BNBO01000043">
    <property type="protein sequence ID" value="GHH79742.1"/>
    <property type="molecule type" value="Genomic_DNA"/>
</dbReference>
<evidence type="ECO:0000256" key="2">
    <source>
        <dbReference type="SAM" id="SignalP"/>
    </source>
</evidence>
<feature type="region of interest" description="Disordered" evidence="1">
    <location>
        <begin position="111"/>
        <end position="175"/>
    </location>
</feature>
<evidence type="ECO:0000313" key="5">
    <source>
        <dbReference type="EMBL" id="GHH79742.1"/>
    </source>
</evidence>
<dbReference type="GeneID" id="95356187"/>
<dbReference type="Pfam" id="PF00168">
    <property type="entry name" value="C2"/>
    <property type="match status" value="1"/>
</dbReference>
<reference evidence="5" key="2">
    <citation type="submission" date="2020-09" db="EMBL/GenBank/DDBJ databases">
        <authorList>
            <person name="Sun Q."/>
            <person name="Ohkuma M."/>
        </authorList>
    </citation>
    <scope>NUCLEOTIDE SEQUENCE</scope>
    <source>
        <strain evidence="5">JCM 4646</strain>
    </source>
</reference>
<evidence type="ECO:0000256" key="1">
    <source>
        <dbReference type="SAM" id="MobiDB-lite"/>
    </source>
</evidence>
<dbReference type="NCBIfam" id="TIGR01451">
    <property type="entry name" value="B_ant_repeat"/>
    <property type="match status" value="1"/>
</dbReference>
<dbReference type="InterPro" id="IPR035892">
    <property type="entry name" value="C2_domain_sf"/>
</dbReference>
<dbReference type="InterPro" id="IPR000008">
    <property type="entry name" value="C2_dom"/>
</dbReference>
<sequence length="1032" mass="107479">MHRTAKRLRSLAALTVVLLTLALAPAMAHAAGTRPFSITITHVECVDSCDAEGLEAAFEGHADFFAKVFVNGVEHRTPTIDNNSSVDPFWAVPVDLPDTVENVPVTIQIWDEDDAPGGDDLGDDSPHDDDNNLDFTVHYQDGKWRDTATNPTDNVNWPQSCSTGDGDTGSDEDEPRVKVCWEVSTLSTSGDADGDGLLDGWERNGYNDDGDGTIDVDLPALGADPRHKDLYLELDSEAGRAPSREGIEALRRAFAAAPITAGSTAGTRPGGVSAPPNPDGRPGITLHIDTGGVYDPTATEGGVAGTCSDGIDNGGDGRIDGNDPSCNRRLVNYLDSSIEQAARDCGDGIDNDGDALPDAQDPDCRAGENLGGGSILATRTNACGIDNGDLYYTAKAANFNRERRLIFRYGVMAVQPAGCPRVRGGQGEIGGNDFAVFNPDAGSIMHEFGHNLNLRHGGFQDRPNCKPNYVSLMNYDLAAGIPRVGGGVLLDYSPPRINVDGTSRGAAPLADLVETNLTEPTPLDPTDPRNRFRFVDRAGQKLTDNLDTGPNWNSDTDPPFETALPTNIDTAGPGPVRTPAACIANTSTDETIHGSDDWTAVSLPFRQFGDSADAGINVESDDYPTTAELLAMEDQANKADLELTVTDDPDPVAAGTDLTWTAVVTNHGPNPAAAVSLSDTLPAQTPFVAADPACKAAAGTVTCGLGDLRVGASRTVTITAHVPADLVHDAGGPVALANQAVADNLVGPDPDAGNDGASTTTTVVAVADLAVSDFVAQAPPTQLVIGGTLDVTLHGTVASNGPSSPMDATLTTAAAPDPGATVTPASSTRSVPALAVGAPRTADSTFTVGCDRPGAHTYRFTASVTPARPGDTDPVEADNHRPVEFTLDCIVPVRIDIEPEGGLPTPVVVPRGVTTVAVLTTAAGEYGLPLAFDAASVQVPTVRFGPRQVVYAGPGGSTEPHPAGHLADVVERTVNPVEAVDGDLDLVLHFDTEPSGVRAGDTEVCVKGSYTDRAAAQTYRFFGCRAVRVLPF</sequence>
<feature type="domain" description="DUF11" evidence="4">
    <location>
        <begin position="640"/>
        <end position="760"/>
    </location>
</feature>
<evidence type="ECO:0000259" key="4">
    <source>
        <dbReference type="Pfam" id="PF01345"/>
    </source>
</evidence>
<dbReference type="InterPro" id="IPR047589">
    <property type="entry name" value="DUF11_rpt"/>
</dbReference>
<feature type="compositionally biased region" description="Acidic residues" evidence="1">
    <location>
        <begin position="111"/>
        <end position="123"/>
    </location>
</feature>
<protein>
    <recommendedName>
        <fullName evidence="7">DUF11 domain-containing protein</fullName>
    </recommendedName>
</protein>
<dbReference type="RefSeq" id="WP_190213908.1">
    <property type="nucleotide sequence ID" value="NZ_BNBO01000043.1"/>
</dbReference>
<dbReference type="Pfam" id="PF01345">
    <property type="entry name" value="DUF11"/>
    <property type="match status" value="1"/>
</dbReference>
<dbReference type="Proteomes" id="UP000617734">
    <property type="component" value="Unassembled WGS sequence"/>
</dbReference>
<evidence type="ECO:0000259" key="3">
    <source>
        <dbReference type="Pfam" id="PF00168"/>
    </source>
</evidence>
<dbReference type="AlphaFoldDB" id="A0A919G7W6"/>